<organism evidence="1 2">
    <name type="scientific">Pistacia atlantica</name>
    <dbReference type="NCBI Taxonomy" id="434234"/>
    <lineage>
        <taxon>Eukaryota</taxon>
        <taxon>Viridiplantae</taxon>
        <taxon>Streptophyta</taxon>
        <taxon>Embryophyta</taxon>
        <taxon>Tracheophyta</taxon>
        <taxon>Spermatophyta</taxon>
        <taxon>Magnoliopsida</taxon>
        <taxon>eudicotyledons</taxon>
        <taxon>Gunneridae</taxon>
        <taxon>Pentapetalae</taxon>
        <taxon>rosids</taxon>
        <taxon>malvids</taxon>
        <taxon>Sapindales</taxon>
        <taxon>Anacardiaceae</taxon>
        <taxon>Pistacia</taxon>
    </lineage>
</organism>
<sequence>MSISAYYQTRAAHHGVVTSDWLAQAQEAATTAAGPEVDAGVRSGRTFSVIEEFNSWRKQPDLAEAVAAIRALAAVIRNSEANTMMELEIELKKASDSLKMPYILDAICLESHRITTKGCRVVYASIERLAKPGFCYIIVVSWDTTSISLTAGCDLFMRYVTRTSALEYEDFNSAKSRLIERAEKFGEISYKARRIIAMLSQDFIFDGCTILVHGFSRVVLEVLKTAAQNKKLFRVFCTGFVLMFSELP</sequence>
<evidence type="ECO:0000313" key="2">
    <source>
        <dbReference type="Proteomes" id="UP001164250"/>
    </source>
</evidence>
<name>A0ACC0ZTQ4_9ROSI</name>
<comment type="caution">
    <text evidence="1">The sequence shown here is derived from an EMBL/GenBank/DDBJ whole genome shotgun (WGS) entry which is preliminary data.</text>
</comment>
<dbReference type="Proteomes" id="UP001164250">
    <property type="component" value="Chromosome 15"/>
</dbReference>
<reference evidence="2" key="1">
    <citation type="journal article" date="2023" name="G3 (Bethesda)">
        <title>Genome assembly and association tests identify interacting loci associated with vigor, precocity, and sex in interspecific pistachio rootstocks.</title>
        <authorList>
            <person name="Palmer W."/>
            <person name="Jacygrad E."/>
            <person name="Sagayaradj S."/>
            <person name="Cavanaugh K."/>
            <person name="Han R."/>
            <person name="Bertier L."/>
            <person name="Beede B."/>
            <person name="Kafkas S."/>
            <person name="Golino D."/>
            <person name="Preece J."/>
            <person name="Michelmore R."/>
        </authorList>
    </citation>
    <scope>NUCLEOTIDE SEQUENCE [LARGE SCALE GENOMIC DNA]</scope>
</reference>
<dbReference type="EMBL" id="CM047910">
    <property type="protein sequence ID" value="KAJ0075593.1"/>
    <property type="molecule type" value="Genomic_DNA"/>
</dbReference>
<accession>A0ACC0ZTQ4</accession>
<protein>
    <submittedName>
        <fullName evidence="1">Uncharacterized protein</fullName>
    </submittedName>
</protein>
<keyword evidence="2" id="KW-1185">Reference proteome</keyword>
<proteinExistence type="predicted"/>
<evidence type="ECO:0000313" key="1">
    <source>
        <dbReference type="EMBL" id="KAJ0075593.1"/>
    </source>
</evidence>
<gene>
    <name evidence="1" type="ORF">Patl1_33835</name>
</gene>